<dbReference type="OrthoDB" id="4541465at2"/>
<evidence type="ECO:0000256" key="1">
    <source>
        <dbReference type="ARBA" id="ARBA00023125"/>
    </source>
</evidence>
<dbReference type="EMBL" id="JYHV01000015">
    <property type="protein sequence ID" value="KJH82463.1"/>
    <property type="molecule type" value="Genomic_DNA"/>
</dbReference>
<sequence>MHPPTPAMKRVTDAAGNRFADLSYDEVSLSDIANDLGIRKASIYSHVESKQALFLTVLDEAFQVEAAFAQQCFDSESASSLPGMHYCESLPKRYGESMHMRFLLRNAYLPPKSLSTRVSSSYEDYLQRLLEAFISQLRQRSATALTEQDFSQFGDAYLGIIDSLHVELIYVGAQRFEHRLRALQRLLSAGLELAEKVREEIK</sequence>
<evidence type="ECO:0000313" key="4">
    <source>
        <dbReference type="EMBL" id="KJH82463.1"/>
    </source>
</evidence>
<feature type="domain" description="HTH tetR-type" evidence="3">
    <location>
        <begin position="5"/>
        <end position="65"/>
    </location>
</feature>
<dbReference type="InterPro" id="IPR001647">
    <property type="entry name" value="HTH_TetR"/>
</dbReference>
<evidence type="ECO:0000313" key="5">
    <source>
        <dbReference type="Proteomes" id="UP000032487"/>
    </source>
</evidence>
<comment type="caution">
    <text evidence="4">The sequence shown here is derived from an EMBL/GenBank/DDBJ whole genome shotgun (WGS) entry which is preliminary data.</text>
</comment>
<dbReference type="Gene3D" id="1.10.10.60">
    <property type="entry name" value="Homeodomain-like"/>
    <property type="match status" value="1"/>
</dbReference>
<dbReference type="Proteomes" id="UP000032487">
    <property type="component" value="Unassembled WGS sequence"/>
</dbReference>
<gene>
    <name evidence="4" type="ORF">UF78_10110</name>
</gene>
<dbReference type="Pfam" id="PF00440">
    <property type="entry name" value="TetR_N"/>
    <property type="match status" value="1"/>
</dbReference>
<organism evidence="4 5">
    <name type="scientific">Stutzerimonas stutzeri</name>
    <name type="common">Pseudomonas stutzeri</name>
    <dbReference type="NCBI Taxonomy" id="316"/>
    <lineage>
        <taxon>Bacteria</taxon>
        <taxon>Pseudomonadati</taxon>
        <taxon>Pseudomonadota</taxon>
        <taxon>Gammaproteobacteria</taxon>
        <taxon>Pseudomonadales</taxon>
        <taxon>Pseudomonadaceae</taxon>
        <taxon>Stutzerimonas</taxon>
    </lineage>
</organism>
<proteinExistence type="predicted"/>
<dbReference type="RefSeq" id="WP_045162040.1">
    <property type="nucleotide sequence ID" value="NZ_JYHV01000015.1"/>
</dbReference>
<dbReference type="GO" id="GO:0003700">
    <property type="term" value="F:DNA-binding transcription factor activity"/>
    <property type="evidence" value="ECO:0007669"/>
    <property type="project" value="TreeGrafter"/>
</dbReference>
<dbReference type="PATRIC" id="fig|316.101.peg.1060"/>
<name>A0A0D9AN91_STUST</name>
<dbReference type="InterPro" id="IPR009057">
    <property type="entry name" value="Homeodomain-like_sf"/>
</dbReference>
<dbReference type="AlphaFoldDB" id="A0A0D9AN91"/>
<dbReference type="Gene3D" id="1.10.357.10">
    <property type="entry name" value="Tetracycline Repressor, domain 2"/>
    <property type="match status" value="1"/>
</dbReference>
<dbReference type="PROSITE" id="PS50977">
    <property type="entry name" value="HTH_TETR_2"/>
    <property type="match status" value="1"/>
</dbReference>
<dbReference type="SUPFAM" id="SSF46689">
    <property type="entry name" value="Homeodomain-like"/>
    <property type="match status" value="1"/>
</dbReference>
<keyword evidence="1 2" id="KW-0238">DNA-binding</keyword>
<accession>A0A0D9AN91</accession>
<feature type="DNA-binding region" description="H-T-H motif" evidence="2">
    <location>
        <begin position="28"/>
        <end position="47"/>
    </location>
</feature>
<protein>
    <recommendedName>
        <fullName evidence="3">HTH tetR-type domain-containing protein</fullName>
    </recommendedName>
</protein>
<evidence type="ECO:0000256" key="2">
    <source>
        <dbReference type="PROSITE-ProRule" id="PRU00335"/>
    </source>
</evidence>
<dbReference type="InterPro" id="IPR050109">
    <property type="entry name" value="HTH-type_TetR-like_transc_reg"/>
</dbReference>
<dbReference type="PANTHER" id="PTHR30055">
    <property type="entry name" value="HTH-TYPE TRANSCRIPTIONAL REGULATOR RUTR"/>
    <property type="match status" value="1"/>
</dbReference>
<dbReference type="GO" id="GO:0000976">
    <property type="term" value="F:transcription cis-regulatory region binding"/>
    <property type="evidence" value="ECO:0007669"/>
    <property type="project" value="TreeGrafter"/>
</dbReference>
<evidence type="ECO:0000259" key="3">
    <source>
        <dbReference type="PROSITE" id="PS50977"/>
    </source>
</evidence>
<dbReference type="PANTHER" id="PTHR30055:SF146">
    <property type="entry name" value="HTH-TYPE TRANSCRIPTIONAL DUAL REGULATOR CECR"/>
    <property type="match status" value="1"/>
</dbReference>
<reference evidence="4 5" key="1">
    <citation type="submission" date="2015-02" db="EMBL/GenBank/DDBJ databases">
        <title>Draft genome sequence of Pseudomonas stutzeri NT0128 isolated from wheat (Triticum turgidum) rhizosphere.</title>
        <authorList>
            <person name="Tovi N."/>
            <person name="Frenk S."/>
            <person name="Hadar Y."/>
            <person name="Minz D."/>
        </authorList>
    </citation>
    <scope>NUCLEOTIDE SEQUENCE [LARGE SCALE GENOMIC DNA]</scope>
    <source>
        <strain evidence="4 5">NT0128</strain>
    </source>
</reference>